<dbReference type="AlphaFoldDB" id="I5AQ75"/>
<keyword evidence="2 4" id="KW-0479">Metal-binding</keyword>
<feature type="region of interest" description="Disordered" evidence="5">
    <location>
        <begin position="114"/>
        <end position="137"/>
    </location>
</feature>
<keyword evidence="3 4" id="KW-0862">Zinc</keyword>
<evidence type="ECO:0000256" key="2">
    <source>
        <dbReference type="ARBA" id="ARBA00022723"/>
    </source>
</evidence>
<protein>
    <recommendedName>
        <fullName evidence="4">Hydrogenase maturation factor HypA</fullName>
    </recommendedName>
</protein>
<sequence length="137" mass="15409">MHELGVVFRVVEDLKQVAGENDLSAIHRVTISLGEVSTVVPEYLQDCWKWARRRTPLLEETELVIEKIPAVTLCGDCGKSYETVKYAKKCPHCGSDHTWLIQGNEFLIKEIEVPEPEEENSGDHNQEKCGTAKKTSA</sequence>
<feature type="binding site" evidence="4">
    <location>
        <position position="93"/>
    </location>
    <ligand>
        <name>Zn(2+)</name>
        <dbReference type="ChEBI" id="CHEBI:29105"/>
    </ligand>
</feature>
<dbReference type="GO" id="GO:0051604">
    <property type="term" value="P:protein maturation"/>
    <property type="evidence" value="ECO:0007669"/>
    <property type="project" value="InterPro"/>
</dbReference>
<comment type="function">
    <text evidence="4">Involved in the maturation of [NiFe] hydrogenases. Required for nickel insertion into the metal center of the hydrogenase.</text>
</comment>
<evidence type="ECO:0000313" key="6">
    <source>
        <dbReference type="EMBL" id="EIM55948.1"/>
    </source>
</evidence>
<dbReference type="PIRSF" id="PIRSF004761">
    <property type="entry name" value="Hydrgn_mat_HypA"/>
    <property type="match status" value="1"/>
</dbReference>
<dbReference type="eggNOG" id="COG0375">
    <property type="taxonomic scope" value="Bacteria"/>
</dbReference>
<keyword evidence="7" id="KW-1185">Reference proteome</keyword>
<proteinExistence type="inferred from homology"/>
<evidence type="ECO:0000256" key="4">
    <source>
        <dbReference type="HAMAP-Rule" id="MF_00213"/>
    </source>
</evidence>
<evidence type="ECO:0000256" key="3">
    <source>
        <dbReference type="ARBA" id="ARBA00022833"/>
    </source>
</evidence>
<evidence type="ECO:0000313" key="7">
    <source>
        <dbReference type="Proteomes" id="UP000005753"/>
    </source>
</evidence>
<reference evidence="6 7" key="1">
    <citation type="submission" date="2010-08" db="EMBL/GenBank/DDBJ databases">
        <authorList>
            <consortium name="US DOE Joint Genome Institute (JGI-PGF)"/>
            <person name="Lucas S."/>
            <person name="Copeland A."/>
            <person name="Lapidus A."/>
            <person name="Cheng J.-F."/>
            <person name="Bruce D."/>
            <person name="Goodwin L."/>
            <person name="Pitluck S."/>
            <person name="Land M.L."/>
            <person name="Hauser L."/>
            <person name="Chang Y.-J."/>
            <person name="Anderson I.J."/>
            <person name="Johnson E."/>
            <person name="Mulhopadhyay B."/>
            <person name="Kyrpides N."/>
            <person name="Woyke T.J."/>
        </authorList>
    </citation>
    <scope>NUCLEOTIDE SEQUENCE [LARGE SCALE GENOMIC DNA]</scope>
    <source>
        <strain evidence="6 7">6</strain>
    </source>
</reference>
<feature type="binding site" evidence="4">
    <location>
        <position position="2"/>
    </location>
    <ligand>
        <name>Ni(2+)</name>
        <dbReference type="ChEBI" id="CHEBI:49786"/>
    </ligand>
</feature>
<reference evidence="6 7" key="2">
    <citation type="submission" date="2012-02" db="EMBL/GenBank/DDBJ databases">
        <title>Improved High-Quality Draft sequence of Eubacterium cellulosolvens 6.</title>
        <authorList>
            <consortium name="US DOE Joint Genome Institute"/>
            <person name="Lucas S."/>
            <person name="Han J."/>
            <person name="Lapidus A."/>
            <person name="Cheng J.-F."/>
            <person name="Goodwin L."/>
            <person name="Pitluck S."/>
            <person name="Peters L."/>
            <person name="Mikhailova N."/>
            <person name="Gu W."/>
            <person name="Detter J.C."/>
            <person name="Han C."/>
            <person name="Tapia R."/>
            <person name="Land M."/>
            <person name="Hauser L."/>
            <person name="Kyrpides N."/>
            <person name="Ivanova N."/>
            <person name="Pagani I."/>
            <person name="Johnson E."/>
            <person name="Mukhopadhyay B."/>
            <person name="Anderson I."/>
            <person name="Woyke T."/>
        </authorList>
    </citation>
    <scope>NUCLEOTIDE SEQUENCE [LARGE SCALE GENOMIC DNA]</scope>
    <source>
        <strain evidence="6 7">6</strain>
    </source>
</reference>
<accession>I5AQ75</accession>
<dbReference type="PANTHER" id="PTHR34535">
    <property type="entry name" value="HYDROGENASE MATURATION FACTOR HYPA"/>
    <property type="match status" value="1"/>
</dbReference>
<dbReference type="HAMAP" id="MF_00213">
    <property type="entry name" value="HypA_HybF"/>
    <property type="match status" value="1"/>
</dbReference>
<dbReference type="GO" id="GO:0008270">
    <property type="term" value="F:zinc ion binding"/>
    <property type="evidence" value="ECO:0007669"/>
    <property type="project" value="UniProtKB-UniRule"/>
</dbReference>
<dbReference type="Gene3D" id="3.30.2320.80">
    <property type="match status" value="1"/>
</dbReference>
<dbReference type="Proteomes" id="UP000005753">
    <property type="component" value="Chromosome"/>
</dbReference>
<dbReference type="PANTHER" id="PTHR34535:SF3">
    <property type="entry name" value="HYDROGENASE MATURATION FACTOR HYPA"/>
    <property type="match status" value="1"/>
</dbReference>
<evidence type="ECO:0000256" key="1">
    <source>
        <dbReference type="ARBA" id="ARBA00022596"/>
    </source>
</evidence>
<dbReference type="GO" id="GO:0016151">
    <property type="term" value="F:nickel cation binding"/>
    <property type="evidence" value="ECO:0007669"/>
    <property type="project" value="UniProtKB-UniRule"/>
</dbReference>
<dbReference type="OrthoDB" id="9800361at2"/>
<dbReference type="STRING" id="633697.EubceDRAFT1_0082"/>
<dbReference type="EMBL" id="CM001487">
    <property type="protein sequence ID" value="EIM55948.1"/>
    <property type="molecule type" value="Genomic_DNA"/>
</dbReference>
<keyword evidence="1 4" id="KW-0533">Nickel</keyword>
<feature type="binding site" evidence="4">
    <location>
        <position position="74"/>
    </location>
    <ligand>
        <name>Zn(2+)</name>
        <dbReference type="ChEBI" id="CHEBI:29105"/>
    </ligand>
</feature>
<comment type="similarity">
    <text evidence="4">Belongs to the HypA/HybF family.</text>
</comment>
<dbReference type="HOGENOM" id="CLU_126929_5_0_9"/>
<name>I5AQ75_EUBC6</name>
<feature type="binding site" evidence="4">
    <location>
        <position position="90"/>
    </location>
    <ligand>
        <name>Zn(2+)</name>
        <dbReference type="ChEBI" id="CHEBI:29105"/>
    </ligand>
</feature>
<dbReference type="Pfam" id="PF01155">
    <property type="entry name" value="HypA"/>
    <property type="match status" value="1"/>
</dbReference>
<organism evidence="6 7">
    <name type="scientific">Eubacterium cellulosolvens (strain ATCC 43171 / JCM 9499 / 6)</name>
    <name type="common">Cillobacterium cellulosolvens</name>
    <dbReference type="NCBI Taxonomy" id="633697"/>
    <lineage>
        <taxon>Bacteria</taxon>
        <taxon>Bacillati</taxon>
        <taxon>Bacillota</taxon>
        <taxon>Clostridia</taxon>
        <taxon>Eubacteriales</taxon>
        <taxon>Eubacteriaceae</taxon>
        <taxon>Eubacterium</taxon>
    </lineage>
</organism>
<feature type="binding site" evidence="4">
    <location>
        <position position="77"/>
    </location>
    <ligand>
        <name>Zn(2+)</name>
        <dbReference type="ChEBI" id="CHEBI:29105"/>
    </ligand>
</feature>
<evidence type="ECO:0000256" key="5">
    <source>
        <dbReference type="SAM" id="MobiDB-lite"/>
    </source>
</evidence>
<gene>
    <name evidence="4" type="primary">hypA</name>
    <name evidence="6" type="ORF">EubceDRAFT1_0082</name>
</gene>
<dbReference type="InterPro" id="IPR000688">
    <property type="entry name" value="HypA/HybF"/>
</dbReference>